<proteinExistence type="predicted"/>
<keyword evidence="1" id="KW-0812">Transmembrane</keyword>
<dbReference type="RefSeq" id="WP_204733720.1">
    <property type="nucleotide sequence ID" value="NZ_JAVDWE010000006.1"/>
</dbReference>
<evidence type="ECO:0000313" key="2">
    <source>
        <dbReference type="EMBL" id="MDR7094820.1"/>
    </source>
</evidence>
<evidence type="ECO:0008006" key="4">
    <source>
        <dbReference type="Google" id="ProtNLM"/>
    </source>
</evidence>
<keyword evidence="1" id="KW-0472">Membrane</keyword>
<feature type="transmembrane region" description="Helical" evidence="1">
    <location>
        <begin position="14"/>
        <end position="37"/>
    </location>
</feature>
<name>A0ABU1VBW9_9BURK</name>
<feature type="transmembrane region" description="Helical" evidence="1">
    <location>
        <begin position="49"/>
        <end position="66"/>
    </location>
</feature>
<sequence>MHSAPSVVFPVGRCIWYGVIFAALALLGGCALGAWWWFNGWQYGLRPGFAGALLWTAWACFATWTWRRAPVGQLKWNGPGMCGDDVSMGSWHWYSAACPDGAVLRRVEWVLDLQVVALLRLHNADALARWVWVERARDPAQWMMLRRALTAGSR</sequence>
<organism evidence="2 3">
    <name type="scientific">Hydrogenophaga laconesensis</name>
    <dbReference type="NCBI Taxonomy" id="1805971"/>
    <lineage>
        <taxon>Bacteria</taxon>
        <taxon>Pseudomonadati</taxon>
        <taxon>Pseudomonadota</taxon>
        <taxon>Betaproteobacteria</taxon>
        <taxon>Burkholderiales</taxon>
        <taxon>Comamonadaceae</taxon>
        <taxon>Hydrogenophaga</taxon>
    </lineage>
</organism>
<evidence type="ECO:0000256" key="1">
    <source>
        <dbReference type="SAM" id="Phobius"/>
    </source>
</evidence>
<comment type="caution">
    <text evidence="2">The sequence shown here is derived from an EMBL/GenBank/DDBJ whole genome shotgun (WGS) entry which is preliminary data.</text>
</comment>
<gene>
    <name evidence="2" type="ORF">J2X09_002563</name>
</gene>
<keyword evidence="3" id="KW-1185">Reference proteome</keyword>
<keyword evidence="1" id="KW-1133">Transmembrane helix</keyword>
<dbReference type="Proteomes" id="UP001265550">
    <property type="component" value="Unassembled WGS sequence"/>
</dbReference>
<protein>
    <recommendedName>
        <fullName evidence="4">Toxin CptA</fullName>
    </recommendedName>
</protein>
<accession>A0ABU1VBW9</accession>
<dbReference type="EMBL" id="JAVDWE010000006">
    <property type="protein sequence ID" value="MDR7094820.1"/>
    <property type="molecule type" value="Genomic_DNA"/>
</dbReference>
<evidence type="ECO:0000313" key="3">
    <source>
        <dbReference type="Proteomes" id="UP001265550"/>
    </source>
</evidence>
<reference evidence="2 3" key="1">
    <citation type="submission" date="2023-07" db="EMBL/GenBank/DDBJ databases">
        <title>Sorghum-associated microbial communities from plants grown in Nebraska, USA.</title>
        <authorList>
            <person name="Schachtman D."/>
        </authorList>
    </citation>
    <scope>NUCLEOTIDE SEQUENCE [LARGE SCALE GENOMIC DNA]</scope>
    <source>
        <strain evidence="2 3">BE240</strain>
    </source>
</reference>